<evidence type="ECO:0000313" key="2">
    <source>
        <dbReference type="EMBL" id="MCQ5122275.1"/>
    </source>
</evidence>
<gene>
    <name evidence="2" type="ORF">NE663_08395</name>
</gene>
<dbReference type="Pfam" id="PF01928">
    <property type="entry name" value="CYTH"/>
    <property type="match status" value="1"/>
</dbReference>
<dbReference type="CDD" id="cd07762">
    <property type="entry name" value="CYTH-like_Pase_1"/>
    <property type="match status" value="1"/>
</dbReference>
<evidence type="ECO:0000313" key="3">
    <source>
        <dbReference type="Proteomes" id="UP001524435"/>
    </source>
</evidence>
<name>A0ABT1SNJ9_9FIRM</name>
<dbReference type="InterPro" id="IPR023577">
    <property type="entry name" value="CYTH_domain"/>
</dbReference>
<dbReference type="Gene3D" id="2.40.320.10">
    <property type="entry name" value="Hypothetical Protein Pfu-838710-001"/>
    <property type="match status" value="1"/>
</dbReference>
<accession>A0ABT1SNJ9</accession>
<dbReference type="RefSeq" id="WP_178199901.1">
    <property type="nucleotide sequence ID" value="NZ_JANGCH010000012.1"/>
</dbReference>
<dbReference type="InterPro" id="IPR009195">
    <property type="entry name" value="Uncharacterised_YjbK"/>
</dbReference>
<dbReference type="InterPro" id="IPR033469">
    <property type="entry name" value="CYTH-like_dom_sf"/>
</dbReference>
<dbReference type="SMART" id="SM01118">
    <property type="entry name" value="CYTH"/>
    <property type="match status" value="1"/>
</dbReference>
<dbReference type="PROSITE" id="PS51707">
    <property type="entry name" value="CYTH"/>
    <property type="match status" value="1"/>
</dbReference>
<dbReference type="SUPFAM" id="SSF55154">
    <property type="entry name" value="CYTH-like phosphatases"/>
    <property type="match status" value="1"/>
</dbReference>
<dbReference type="EMBL" id="JANGCH010000012">
    <property type="protein sequence ID" value="MCQ5122275.1"/>
    <property type="molecule type" value="Genomic_DNA"/>
</dbReference>
<sequence length="185" mass="21584">MNFNIEKEYKCLVSKEQFETLLKYYPGVSFQTQTNTYFDTADLTVKQLKGAMRIREVKQQFLFTLKLPGKAGLQEFECFVPNDRITTFENHEEIVELLSSHGIHGPFQMLCQLTTKRGIVHLPNAELCFDINYYGDQCDYEIEYEWTKAHDGLTQFNQILAPIHLSYEKNCDSKIKRAMDALCKD</sequence>
<evidence type="ECO:0000259" key="1">
    <source>
        <dbReference type="PROSITE" id="PS51707"/>
    </source>
</evidence>
<dbReference type="Proteomes" id="UP001524435">
    <property type="component" value="Unassembled WGS sequence"/>
</dbReference>
<proteinExistence type="predicted"/>
<feature type="domain" description="CYTH" evidence="1">
    <location>
        <begin position="4"/>
        <end position="185"/>
    </location>
</feature>
<comment type="caution">
    <text evidence="2">The sequence shown here is derived from an EMBL/GenBank/DDBJ whole genome shotgun (WGS) entry which is preliminary data.</text>
</comment>
<keyword evidence="3" id="KW-1185">Reference proteome</keyword>
<protein>
    <submittedName>
        <fullName evidence="2">CYTH domain-containing protein</fullName>
    </submittedName>
</protein>
<reference evidence="2 3" key="1">
    <citation type="submission" date="2022-06" db="EMBL/GenBank/DDBJ databases">
        <title>Isolation of gut microbiota from human fecal samples.</title>
        <authorList>
            <person name="Pamer E.G."/>
            <person name="Barat B."/>
            <person name="Waligurski E."/>
            <person name="Medina S."/>
            <person name="Paddock L."/>
            <person name="Mostad J."/>
        </authorList>
    </citation>
    <scope>NUCLEOTIDE SEQUENCE [LARGE SCALE GENOMIC DNA]</scope>
    <source>
        <strain evidence="2 3">DFI.6.1</strain>
    </source>
</reference>
<organism evidence="2 3">
    <name type="scientific">Massilicoli timonensis</name>
    <dbReference type="NCBI Taxonomy" id="2015901"/>
    <lineage>
        <taxon>Bacteria</taxon>
        <taxon>Bacillati</taxon>
        <taxon>Bacillota</taxon>
        <taxon>Erysipelotrichia</taxon>
        <taxon>Erysipelotrichales</taxon>
        <taxon>Erysipelotrichaceae</taxon>
        <taxon>Massilicoli</taxon>
    </lineage>
</organism>